<dbReference type="EMBL" id="JZWT02000002">
    <property type="protein sequence ID" value="MFB6489827.1"/>
    <property type="molecule type" value="Genomic_DNA"/>
</dbReference>
<name>A0ACC6UYD7_9CREN</name>
<keyword evidence="1" id="KW-0808">Transferase</keyword>
<proteinExistence type="predicted"/>
<sequence length="333" mass="34480">MPVLVVVVGTTDISLIPGISIAGASPELTHYTPAADVEYLLTGMPRSIPAIPVTPQGIPTPAVITRALTRGVPKLIAFAGGRVAPKVPYVDLGGAPGGDFRRGPALPKAAVETILDRGRALGRELAKLGEVYIGESIPGGTTTAMAILIGLGYDAWGKTSSAGPQNPKELKRTVVEEGLKRLGGRPRDPVEALAELGDPVHIGVAAIALGVLEEGGRPVLAGGTQMAAAAAIVKALGGDVSKLSVVTTRWIVEDKTADFLGLMREVGVGDVKYSRASFAGSKYPGLRAYEEGYVKEGVAMGAALWRAEAVGLDVLGLVEREYEELLRRGAHGA</sequence>
<evidence type="ECO:0000313" key="1">
    <source>
        <dbReference type="EMBL" id="MFB6489827.1"/>
    </source>
</evidence>
<accession>A0ACC6UYD7</accession>
<comment type="caution">
    <text evidence="1">The sequence shown here is derived from an EMBL/GenBank/DDBJ whole genome shotgun (WGS) entry which is preliminary data.</text>
</comment>
<reference evidence="1" key="1">
    <citation type="submission" date="2024-07" db="EMBL/GenBank/DDBJ databases">
        <title>Metagenome and Metagenome-Assembled Genomes of Archaea from a hot spring from the geothermal field of Los Azufres, Mexico.</title>
        <authorList>
            <person name="Marin-Paredes R."/>
            <person name="Martinez-Romero E."/>
            <person name="Servin-Garciduenas L.E."/>
        </authorList>
    </citation>
    <scope>NUCLEOTIDE SEQUENCE</scope>
</reference>
<evidence type="ECO:0000313" key="2">
    <source>
        <dbReference type="Proteomes" id="UP000033636"/>
    </source>
</evidence>
<organism evidence="1 2">
    <name type="scientific">Thermoproteus sp. AZ2</name>
    <dbReference type="NCBI Taxonomy" id="1609232"/>
    <lineage>
        <taxon>Archaea</taxon>
        <taxon>Thermoproteota</taxon>
        <taxon>Thermoprotei</taxon>
        <taxon>Thermoproteales</taxon>
        <taxon>Thermoproteaceae</taxon>
        <taxon>Thermoproteus</taxon>
    </lineage>
</organism>
<dbReference type="Proteomes" id="UP000033636">
    <property type="component" value="Unassembled WGS sequence"/>
</dbReference>
<protein>
    <submittedName>
        <fullName evidence="1">Nicotinate mononucleotide-dependent phosphoribosyltransferase CobT</fullName>
    </submittedName>
</protein>
<gene>
    <name evidence="1" type="primary">cobT</name>
    <name evidence="1" type="ORF">TU35_001035</name>
</gene>
<keyword evidence="1" id="KW-0328">Glycosyltransferase</keyword>